<feature type="compositionally biased region" description="Basic and acidic residues" evidence="1">
    <location>
        <begin position="47"/>
        <end position="58"/>
    </location>
</feature>
<feature type="region of interest" description="Disordered" evidence="1">
    <location>
        <begin position="1"/>
        <end position="58"/>
    </location>
</feature>
<feature type="region of interest" description="Disordered" evidence="1">
    <location>
        <begin position="76"/>
        <end position="121"/>
    </location>
</feature>
<organism evidence="2 3">
    <name type="scientific">Leucocoprinus leucothites</name>
    <dbReference type="NCBI Taxonomy" id="201217"/>
    <lineage>
        <taxon>Eukaryota</taxon>
        <taxon>Fungi</taxon>
        <taxon>Dikarya</taxon>
        <taxon>Basidiomycota</taxon>
        <taxon>Agaricomycotina</taxon>
        <taxon>Agaricomycetes</taxon>
        <taxon>Agaricomycetidae</taxon>
        <taxon>Agaricales</taxon>
        <taxon>Agaricineae</taxon>
        <taxon>Agaricaceae</taxon>
        <taxon>Leucocoprinus</taxon>
    </lineage>
</organism>
<dbReference type="EMBL" id="JAACJO010000011">
    <property type="protein sequence ID" value="KAF5352822.1"/>
    <property type="molecule type" value="Genomic_DNA"/>
</dbReference>
<reference evidence="2 3" key="1">
    <citation type="journal article" date="2020" name="ISME J.">
        <title>Uncovering the hidden diversity of litter-decomposition mechanisms in mushroom-forming fungi.</title>
        <authorList>
            <person name="Floudas D."/>
            <person name="Bentzer J."/>
            <person name="Ahren D."/>
            <person name="Johansson T."/>
            <person name="Persson P."/>
            <person name="Tunlid A."/>
        </authorList>
    </citation>
    <scope>NUCLEOTIDE SEQUENCE [LARGE SCALE GENOMIC DNA]</scope>
    <source>
        <strain evidence="2 3">CBS 146.42</strain>
    </source>
</reference>
<comment type="caution">
    <text evidence="2">The sequence shown here is derived from an EMBL/GenBank/DDBJ whole genome shotgun (WGS) entry which is preliminary data.</text>
</comment>
<gene>
    <name evidence="2" type="ORF">D9756_006166</name>
</gene>
<evidence type="ECO:0000313" key="3">
    <source>
        <dbReference type="Proteomes" id="UP000559027"/>
    </source>
</evidence>
<feature type="region of interest" description="Disordered" evidence="1">
    <location>
        <begin position="192"/>
        <end position="213"/>
    </location>
</feature>
<evidence type="ECO:0000256" key="1">
    <source>
        <dbReference type="SAM" id="MobiDB-lite"/>
    </source>
</evidence>
<accession>A0A8H5D5W9</accession>
<keyword evidence="3" id="KW-1185">Reference proteome</keyword>
<sequence length="213" mass="23458">MPLSRKSYRDSKTSSKTTTTSPVTAPVDENGNARLTASPTLPLSKSNLEKDARTYEHERQRLRKAADFVKMRARKAQGAGWAGNKAHPGSPSVGNTAPSEKGRRLREEEGDDDDIEGLVLSDSWKENMGVMSPVAEPPSRYEVRLADLIQSGKPRKPKGDGDFEVIPHVRSVIVLDDNTPDEFDVDEPWEHVLNPDDEVNKGPSYAEVAALPK</sequence>
<dbReference type="Proteomes" id="UP000559027">
    <property type="component" value="Unassembled WGS sequence"/>
</dbReference>
<feature type="compositionally biased region" description="Polar residues" evidence="1">
    <location>
        <begin position="33"/>
        <end position="46"/>
    </location>
</feature>
<proteinExistence type="predicted"/>
<evidence type="ECO:0000313" key="2">
    <source>
        <dbReference type="EMBL" id="KAF5352822.1"/>
    </source>
</evidence>
<protein>
    <submittedName>
        <fullName evidence="2">Uncharacterized protein</fullName>
    </submittedName>
</protein>
<dbReference type="OrthoDB" id="10060499at2759"/>
<name>A0A8H5D5W9_9AGAR</name>
<dbReference type="AlphaFoldDB" id="A0A8H5D5W9"/>